<dbReference type="Pfam" id="PF00520">
    <property type="entry name" value="Ion_trans"/>
    <property type="match status" value="1"/>
</dbReference>
<feature type="transmembrane region" description="Helical" evidence="5">
    <location>
        <begin position="349"/>
        <end position="371"/>
    </location>
</feature>
<dbReference type="InterPro" id="IPR005821">
    <property type="entry name" value="Ion_trans_dom"/>
</dbReference>
<sequence length="843" mass="100407">MQVYPQKIKEDLQQLQNWSSQRQLTDMGSQIGGFQSNSALLQPIQSSKKIIRAKTVKNFIQLTTLSMSPLNGERQNKKNQLKKIMKKIRIALQFINQLQNYAQQLKSYRAKYQYRKRGILPLFPDDIIYIVWGLGINLCTDIAALLYPIEVAFEYEGVGHQLTFILQIIFWVDLLMNFIICHVNKQLDLIHNLKDIAHYYITTWFFCDLLSILPDFDQQTLKPIKLLRLLRFFFYERRINYNQSIELLRKQKSLQDELIVRNEFNLDLRIKKLIKIFLEMIILNHLFACLWIWICKFNSTQNWMETSNVKQANDFTKLIYAFFWAYQTITVIGYGDLEAHNSNEYLLSIIWMLIGVGYYSFTIGNITFILIQSNPNQEFDDQLLNLEDITMNMPERIQNDWIRFAKFNIQRNPFWAEDSKIILSELPQQLALYTVAAVHKEILRIIPFMSNDINFSRSILPHSTIVCYQKYEAVYHIGQNANDFFFLIKGDIRLCDNYGETLVGVMEGTCFGEIECIESSLRRWSAHAMQESVVLMCSANFFSQFLENESPQFFELQQMYKRRKILLIQQTRIKRQRQQKLKRGSAINDLHSYNKKRESVQQQEELRFKIDLREFQSVQQDLLLQIVGHKQARKKIIREKFINAINKIRYYVQRVSKFKRISIHDLDYKIIHNLINTRIKDCVWEKQIKRKMGQKLLKNFDQVHEDENLIKAFLLKSKQESNQRLVRKKLIHIIRNILTIQKKDNSKIKKIDIFYNEYHQKIYETAKNEKLEEKIKQKQKLESIKRCFVLKDQIQNLSQNLKKLMNLQTSMSMAMFEINQQEYEIDCLVQDIKKALMLVKIEG</sequence>
<evidence type="ECO:0000256" key="3">
    <source>
        <dbReference type="ARBA" id="ARBA00022989"/>
    </source>
</evidence>
<dbReference type="AlphaFoldDB" id="A0A8S1Q202"/>
<dbReference type="EMBL" id="CAJJDN010000093">
    <property type="protein sequence ID" value="CAD8109285.1"/>
    <property type="molecule type" value="Genomic_DNA"/>
</dbReference>
<dbReference type="Proteomes" id="UP000692954">
    <property type="component" value="Unassembled WGS sequence"/>
</dbReference>
<comment type="caution">
    <text evidence="7">The sequence shown here is derived from an EMBL/GenBank/DDBJ whole genome shotgun (WGS) entry which is preliminary data.</text>
</comment>
<comment type="subcellular location">
    <subcellularLocation>
        <location evidence="1">Membrane</location>
        <topology evidence="1">Multi-pass membrane protein</topology>
    </subcellularLocation>
</comment>
<name>A0A8S1Q202_9CILI</name>
<evidence type="ECO:0000256" key="5">
    <source>
        <dbReference type="SAM" id="Phobius"/>
    </source>
</evidence>
<keyword evidence="3 5" id="KW-1133">Transmembrane helix</keyword>
<dbReference type="InterPro" id="IPR000595">
    <property type="entry name" value="cNMP-bd_dom"/>
</dbReference>
<reference evidence="7" key="1">
    <citation type="submission" date="2021-01" db="EMBL/GenBank/DDBJ databases">
        <authorList>
            <consortium name="Genoscope - CEA"/>
            <person name="William W."/>
        </authorList>
    </citation>
    <scope>NUCLEOTIDE SEQUENCE</scope>
</reference>
<evidence type="ECO:0000256" key="1">
    <source>
        <dbReference type="ARBA" id="ARBA00004141"/>
    </source>
</evidence>
<dbReference type="PANTHER" id="PTHR47823:SF9">
    <property type="entry name" value="CHROMOSOME UNDETERMINED SCAFFOLD_10, WHOLE GENOME SHOTGUN SEQUENCE"/>
    <property type="match status" value="1"/>
</dbReference>
<dbReference type="PANTHER" id="PTHR47823">
    <property type="entry name" value="ION_TRANS DOMAIN-CONTAINING PROTEIN"/>
    <property type="match status" value="1"/>
</dbReference>
<feature type="domain" description="Cyclic nucleotide-binding" evidence="6">
    <location>
        <begin position="468"/>
        <end position="546"/>
    </location>
</feature>
<dbReference type="Pfam" id="PF00027">
    <property type="entry name" value="cNMP_binding"/>
    <property type="match status" value="1"/>
</dbReference>
<protein>
    <recommendedName>
        <fullName evidence="6">Cyclic nucleotide-binding domain-containing protein</fullName>
    </recommendedName>
</protein>
<proteinExistence type="predicted"/>
<feature type="transmembrane region" description="Helical" evidence="5">
    <location>
        <begin position="127"/>
        <end position="149"/>
    </location>
</feature>
<dbReference type="GO" id="GO:0016020">
    <property type="term" value="C:membrane"/>
    <property type="evidence" value="ECO:0007669"/>
    <property type="project" value="UniProtKB-SubCell"/>
</dbReference>
<keyword evidence="2 5" id="KW-0812">Transmembrane</keyword>
<dbReference type="OrthoDB" id="415460at2759"/>
<evidence type="ECO:0000256" key="2">
    <source>
        <dbReference type="ARBA" id="ARBA00022692"/>
    </source>
</evidence>
<dbReference type="GO" id="GO:0005216">
    <property type="term" value="F:monoatomic ion channel activity"/>
    <property type="evidence" value="ECO:0007669"/>
    <property type="project" value="InterPro"/>
</dbReference>
<keyword evidence="8" id="KW-1185">Reference proteome</keyword>
<evidence type="ECO:0000313" key="8">
    <source>
        <dbReference type="Proteomes" id="UP000692954"/>
    </source>
</evidence>
<dbReference type="PROSITE" id="PS50042">
    <property type="entry name" value="CNMP_BINDING_3"/>
    <property type="match status" value="1"/>
</dbReference>
<keyword evidence="4 5" id="KW-0472">Membrane</keyword>
<accession>A0A8S1Q202</accession>
<evidence type="ECO:0000313" key="7">
    <source>
        <dbReference type="EMBL" id="CAD8109285.1"/>
    </source>
</evidence>
<feature type="transmembrane region" description="Helical" evidence="5">
    <location>
        <begin position="161"/>
        <end position="180"/>
    </location>
</feature>
<evidence type="ECO:0000256" key="4">
    <source>
        <dbReference type="ARBA" id="ARBA00023136"/>
    </source>
</evidence>
<organism evidence="7 8">
    <name type="scientific">Paramecium sonneborni</name>
    <dbReference type="NCBI Taxonomy" id="65129"/>
    <lineage>
        <taxon>Eukaryota</taxon>
        <taxon>Sar</taxon>
        <taxon>Alveolata</taxon>
        <taxon>Ciliophora</taxon>
        <taxon>Intramacronucleata</taxon>
        <taxon>Oligohymenophorea</taxon>
        <taxon>Peniculida</taxon>
        <taxon>Parameciidae</taxon>
        <taxon>Paramecium</taxon>
    </lineage>
</organism>
<dbReference type="CDD" id="cd00038">
    <property type="entry name" value="CAP_ED"/>
    <property type="match status" value="1"/>
</dbReference>
<feature type="transmembrane region" description="Helical" evidence="5">
    <location>
        <begin position="318"/>
        <end position="337"/>
    </location>
</feature>
<feature type="transmembrane region" description="Helical" evidence="5">
    <location>
        <begin position="276"/>
        <end position="294"/>
    </location>
</feature>
<evidence type="ECO:0000259" key="6">
    <source>
        <dbReference type="PROSITE" id="PS50042"/>
    </source>
</evidence>
<gene>
    <name evidence="7" type="ORF">PSON_ATCC_30995.1.T0930097</name>
</gene>